<dbReference type="EMBL" id="ABEU02000008">
    <property type="protein sequence ID" value="PNR50126.1"/>
    <property type="molecule type" value="Genomic_DNA"/>
</dbReference>
<reference evidence="1 3" key="1">
    <citation type="journal article" date="2008" name="Science">
        <title>The Physcomitrella genome reveals evolutionary insights into the conquest of land by plants.</title>
        <authorList>
            <person name="Rensing S."/>
            <person name="Lang D."/>
            <person name="Zimmer A."/>
            <person name="Terry A."/>
            <person name="Salamov A."/>
            <person name="Shapiro H."/>
            <person name="Nishiyama T."/>
            <person name="Perroud P.-F."/>
            <person name="Lindquist E."/>
            <person name="Kamisugi Y."/>
            <person name="Tanahashi T."/>
            <person name="Sakakibara K."/>
            <person name="Fujita T."/>
            <person name="Oishi K."/>
            <person name="Shin-I T."/>
            <person name="Kuroki Y."/>
            <person name="Toyoda A."/>
            <person name="Suzuki Y."/>
            <person name="Hashimoto A."/>
            <person name="Yamaguchi K."/>
            <person name="Sugano A."/>
            <person name="Kohara Y."/>
            <person name="Fujiyama A."/>
            <person name="Anterola A."/>
            <person name="Aoki S."/>
            <person name="Ashton N."/>
            <person name="Barbazuk W.B."/>
            <person name="Barker E."/>
            <person name="Bennetzen J."/>
            <person name="Bezanilla M."/>
            <person name="Blankenship R."/>
            <person name="Cho S.H."/>
            <person name="Dutcher S."/>
            <person name="Estelle M."/>
            <person name="Fawcett J.A."/>
            <person name="Gundlach H."/>
            <person name="Hanada K."/>
            <person name="Heyl A."/>
            <person name="Hicks K.A."/>
            <person name="Hugh J."/>
            <person name="Lohr M."/>
            <person name="Mayer K."/>
            <person name="Melkozernov A."/>
            <person name="Murata T."/>
            <person name="Nelson D."/>
            <person name="Pils B."/>
            <person name="Prigge M."/>
            <person name="Reiss B."/>
            <person name="Renner T."/>
            <person name="Rombauts S."/>
            <person name="Rushton P."/>
            <person name="Sanderfoot A."/>
            <person name="Schween G."/>
            <person name="Shiu S.-H."/>
            <person name="Stueber K."/>
            <person name="Theodoulou F.L."/>
            <person name="Tu H."/>
            <person name="Van de Peer Y."/>
            <person name="Verrier P.J."/>
            <person name="Waters E."/>
            <person name="Wood A."/>
            <person name="Yang L."/>
            <person name="Cove D."/>
            <person name="Cuming A."/>
            <person name="Hasebe M."/>
            <person name="Lucas S."/>
            <person name="Mishler D.B."/>
            <person name="Reski R."/>
            <person name="Grigoriev I."/>
            <person name="Quatrano R.S."/>
            <person name="Boore J.L."/>
        </authorList>
    </citation>
    <scope>NUCLEOTIDE SEQUENCE [LARGE SCALE GENOMIC DNA]</scope>
    <source>
        <strain evidence="2 3">cv. Gransden 2004</strain>
    </source>
</reference>
<proteinExistence type="predicted"/>
<name>A0A2K1K8M5_PHYPA</name>
<keyword evidence="3" id="KW-1185">Reference proteome</keyword>
<dbReference type="AlphaFoldDB" id="A0A2K1K8M5"/>
<accession>A0A2K1K8M5</accession>
<dbReference type="EnsemblPlants" id="Pp3c8_24730V3.1">
    <property type="protein sequence ID" value="Pp3c8_24730V3.1"/>
    <property type="gene ID" value="Pp3c8_24730"/>
</dbReference>
<protein>
    <submittedName>
        <fullName evidence="1 2">Uncharacterized protein</fullName>
    </submittedName>
</protein>
<organism evidence="1">
    <name type="scientific">Physcomitrium patens</name>
    <name type="common">Spreading-leaved earth moss</name>
    <name type="synonym">Physcomitrella patens</name>
    <dbReference type="NCBI Taxonomy" id="3218"/>
    <lineage>
        <taxon>Eukaryota</taxon>
        <taxon>Viridiplantae</taxon>
        <taxon>Streptophyta</taxon>
        <taxon>Embryophyta</taxon>
        <taxon>Bryophyta</taxon>
        <taxon>Bryophytina</taxon>
        <taxon>Bryopsida</taxon>
        <taxon>Funariidae</taxon>
        <taxon>Funariales</taxon>
        <taxon>Funariaceae</taxon>
        <taxon>Physcomitrium</taxon>
    </lineage>
</organism>
<evidence type="ECO:0000313" key="3">
    <source>
        <dbReference type="Proteomes" id="UP000006727"/>
    </source>
</evidence>
<dbReference type="InParanoid" id="A0A2K1K8M5"/>
<sequence length="40" mass="4480">MPHPMFGGQPGENSISCRAIGRSLMMHYFSSTKTGNYHNH</sequence>
<gene>
    <name evidence="1" type="ORF">PHYPA_012023</name>
</gene>
<evidence type="ECO:0000313" key="1">
    <source>
        <dbReference type="EMBL" id="PNR50126.1"/>
    </source>
</evidence>
<reference evidence="2" key="3">
    <citation type="submission" date="2020-12" db="UniProtKB">
        <authorList>
            <consortium name="EnsemblPlants"/>
        </authorList>
    </citation>
    <scope>IDENTIFICATION</scope>
</reference>
<dbReference type="Gramene" id="Pp3c8_24730V3.1">
    <property type="protein sequence ID" value="Pp3c8_24730V3.1"/>
    <property type="gene ID" value="Pp3c8_24730"/>
</dbReference>
<dbReference type="Proteomes" id="UP000006727">
    <property type="component" value="Chromosome 8"/>
</dbReference>
<reference evidence="1 3" key="2">
    <citation type="journal article" date="2018" name="Plant J.">
        <title>The Physcomitrella patens chromosome-scale assembly reveals moss genome structure and evolution.</title>
        <authorList>
            <person name="Lang D."/>
            <person name="Ullrich K.K."/>
            <person name="Murat F."/>
            <person name="Fuchs J."/>
            <person name="Jenkins J."/>
            <person name="Haas F.B."/>
            <person name="Piednoel M."/>
            <person name="Gundlach H."/>
            <person name="Van Bel M."/>
            <person name="Meyberg R."/>
            <person name="Vives C."/>
            <person name="Morata J."/>
            <person name="Symeonidi A."/>
            <person name="Hiss M."/>
            <person name="Muchero W."/>
            <person name="Kamisugi Y."/>
            <person name="Saleh O."/>
            <person name="Blanc G."/>
            <person name="Decker E.L."/>
            <person name="van Gessel N."/>
            <person name="Grimwood J."/>
            <person name="Hayes R.D."/>
            <person name="Graham S.W."/>
            <person name="Gunter L.E."/>
            <person name="McDaniel S.F."/>
            <person name="Hoernstein S.N.W."/>
            <person name="Larsson A."/>
            <person name="Li F.W."/>
            <person name="Perroud P.F."/>
            <person name="Phillips J."/>
            <person name="Ranjan P."/>
            <person name="Rokshar D.S."/>
            <person name="Rothfels C.J."/>
            <person name="Schneider L."/>
            <person name="Shu S."/>
            <person name="Stevenson D.W."/>
            <person name="Thummler F."/>
            <person name="Tillich M."/>
            <person name="Villarreal Aguilar J.C."/>
            <person name="Widiez T."/>
            <person name="Wong G.K."/>
            <person name="Wymore A."/>
            <person name="Zhang Y."/>
            <person name="Zimmer A.D."/>
            <person name="Quatrano R.S."/>
            <person name="Mayer K.F.X."/>
            <person name="Goodstein D."/>
            <person name="Casacuberta J.M."/>
            <person name="Vandepoele K."/>
            <person name="Reski R."/>
            <person name="Cuming A.C."/>
            <person name="Tuskan G.A."/>
            <person name="Maumus F."/>
            <person name="Salse J."/>
            <person name="Schmutz J."/>
            <person name="Rensing S.A."/>
        </authorList>
    </citation>
    <scope>NUCLEOTIDE SEQUENCE [LARGE SCALE GENOMIC DNA]</scope>
    <source>
        <strain evidence="2 3">cv. Gransden 2004</strain>
    </source>
</reference>
<evidence type="ECO:0000313" key="2">
    <source>
        <dbReference type="EnsemblPlants" id="Pp3c8_24730V3.1"/>
    </source>
</evidence>